<dbReference type="InterPro" id="IPR027450">
    <property type="entry name" value="AlkB-like"/>
</dbReference>
<dbReference type="RefSeq" id="XP_038748859.1">
    <property type="nucleotide sequence ID" value="XM_038885660.1"/>
</dbReference>
<dbReference type="GeneID" id="62158734"/>
<dbReference type="GO" id="GO:0051747">
    <property type="term" value="F:cytosine C-5 DNA demethylase activity"/>
    <property type="evidence" value="ECO:0007669"/>
    <property type="project" value="TreeGrafter"/>
</dbReference>
<feature type="binding site" evidence="1">
    <location>
        <position position="612"/>
    </location>
    <ligand>
        <name>2-oxoglutarate</name>
        <dbReference type="ChEBI" id="CHEBI:16810"/>
    </ligand>
</feature>
<feature type="region of interest" description="Disordered" evidence="2">
    <location>
        <begin position="658"/>
        <end position="694"/>
    </location>
</feature>
<dbReference type="GO" id="GO:0006307">
    <property type="term" value="P:DNA alkylation repair"/>
    <property type="evidence" value="ECO:0007669"/>
    <property type="project" value="TreeGrafter"/>
</dbReference>
<evidence type="ECO:0000313" key="5">
    <source>
        <dbReference type="Proteomes" id="UP000781932"/>
    </source>
</evidence>
<proteinExistence type="predicted"/>
<dbReference type="PANTHER" id="PTHR31573">
    <property type="entry name" value="ALPHA-KETOGLUTARATE-DEPENDENT DIOXYGENASE ALKB HOMOLOG 2"/>
    <property type="match status" value="1"/>
</dbReference>
<dbReference type="OrthoDB" id="2163491at2759"/>
<dbReference type="InterPro" id="IPR005123">
    <property type="entry name" value="Oxoglu/Fe-dep_dioxygenase_dom"/>
</dbReference>
<protein>
    <recommendedName>
        <fullName evidence="3">Fe2OG dioxygenase domain-containing protein</fullName>
    </recommendedName>
</protein>
<evidence type="ECO:0000256" key="1">
    <source>
        <dbReference type="PIRSR" id="PIRSR632852-1"/>
    </source>
</evidence>
<gene>
    <name evidence="4" type="ORF">CkaCkLH20_02941</name>
</gene>
<reference evidence="4" key="2">
    <citation type="submission" date="2020-11" db="EMBL/GenBank/DDBJ databases">
        <title>Whole genome sequencing of Colletotrichum sp.</title>
        <authorList>
            <person name="Li H."/>
        </authorList>
    </citation>
    <scope>NUCLEOTIDE SEQUENCE</scope>
    <source>
        <strain evidence="4">CkLH20</strain>
    </source>
</reference>
<dbReference type="InterPro" id="IPR032852">
    <property type="entry name" value="ALKBH2"/>
</dbReference>
<feature type="binding site" evidence="1">
    <location>
        <position position="546"/>
    </location>
    <ligand>
        <name>2-oxoglutarate</name>
        <dbReference type="ChEBI" id="CHEBI:16810"/>
    </ligand>
</feature>
<feature type="binding site" evidence="1">
    <location>
        <position position="537"/>
    </location>
    <ligand>
        <name>2-oxoglutarate</name>
        <dbReference type="ChEBI" id="CHEBI:16810"/>
    </ligand>
</feature>
<dbReference type="Proteomes" id="UP000781932">
    <property type="component" value="Unassembled WGS sequence"/>
</dbReference>
<organism evidence="4 5">
    <name type="scientific">Colletotrichum karsti</name>
    <dbReference type="NCBI Taxonomy" id="1095194"/>
    <lineage>
        <taxon>Eukaryota</taxon>
        <taxon>Fungi</taxon>
        <taxon>Dikarya</taxon>
        <taxon>Ascomycota</taxon>
        <taxon>Pezizomycotina</taxon>
        <taxon>Sordariomycetes</taxon>
        <taxon>Hypocreomycetidae</taxon>
        <taxon>Glomerellales</taxon>
        <taxon>Glomerellaceae</taxon>
        <taxon>Colletotrichum</taxon>
        <taxon>Colletotrichum boninense species complex</taxon>
    </lineage>
</organism>
<dbReference type="GO" id="GO:0008198">
    <property type="term" value="F:ferrous iron binding"/>
    <property type="evidence" value="ECO:0007669"/>
    <property type="project" value="TreeGrafter"/>
</dbReference>
<accession>A0A9P6I906</accession>
<dbReference type="Pfam" id="PF13532">
    <property type="entry name" value="2OG-FeII_Oxy_2"/>
    <property type="match status" value="1"/>
</dbReference>
<dbReference type="EMBL" id="JAATWM020000007">
    <property type="protein sequence ID" value="KAF9879398.1"/>
    <property type="molecule type" value="Genomic_DNA"/>
</dbReference>
<sequence length="694" mass="77498">MAASKPRPMDDENFRIWADNRQALCDALPYFKSHEGSLYTSLKVAKGILINKHDTVRDMLGSEVIITTLGGGRKKNDQGVYFRTGDGSKIVLRAATLAMEAHSPIGVILGNKYPSLSIPLEHVYNVLDFFTLTDIWSERDTRTTDGVSVWKIRLEKTDRTKKSWWGSGDAVDPSVGGFPEERQHCNKCLTPSKQMFSQGWTCLNDDCEDTFIFPGGISPMELTFASDEASPLAWCTECHKSSKTIFKDGWTCLNKACATAYFKFPAGVDVTKLSYSKEFLQERTAHTLPVGYMLQPPLPRVGAGGFLGTEKQMRVGIVCPLCGCCSRRKFWTRWAYENPVCGFVLNAKPSPLPVTSIHIEEYHHNRMASFANVKADFNILRNGNSAEGYAMEQYLLPDPLDITEILGSVTVFRSTPVVNQHPGGPDRMWHHLLDETAKDNFGLQRNAAIHPGLPSEKFTRNFLQNFGAPYKFAVDVATKSFNEAPESIIAALKRLRWAGRVSVENMNNALEDENLDVVRDSVSDRFVDFNELLFIGYMEDDRIGYHDDGESTLGPTVATLSLGSPAQMMFRCKSRYVGQNPTGMDPVVLKLPLRHGDMVVMHGTRIHQAYEHAVNPKGRRRFALTSRYIVPETLDASARAEAAKKSLVRPIPAFWDFPGATSQTASTRRATTGRKRRSGEVDDTKKTKKPKTKA</sequence>
<dbReference type="AlphaFoldDB" id="A0A9P6I906"/>
<evidence type="ECO:0000259" key="3">
    <source>
        <dbReference type="PROSITE" id="PS51471"/>
    </source>
</evidence>
<evidence type="ECO:0000256" key="2">
    <source>
        <dbReference type="SAM" id="MobiDB-lite"/>
    </source>
</evidence>
<evidence type="ECO:0000313" key="4">
    <source>
        <dbReference type="EMBL" id="KAF9879398.1"/>
    </source>
</evidence>
<dbReference type="PROSITE" id="PS51471">
    <property type="entry name" value="FE2OG_OXY"/>
    <property type="match status" value="1"/>
</dbReference>
<dbReference type="Gene3D" id="2.60.120.590">
    <property type="entry name" value="Alpha-ketoglutarate-dependent dioxygenase AlkB-like"/>
    <property type="match status" value="1"/>
</dbReference>
<dbReference type="GO" id="GO:0035516">
    <property type="term" value="F:broad specificity oxidative DNA demethylase activity"/>
    <property type="evidence" value="ECO:0007669"/>
    <property type="project" value="TreeGrafter"/>
</dbReference>
<comment type="caution">
    <text evidence="4">The sequence shown here is derived from an EMBL/GenBank/DDBJ whole genome shotgun (WGS) entry which is preliminary data.</text>
</comment>
<name>A0A9P6I906_9PEZI</name>
<dbReference type="SUPFAM" id="SSF51197">
    <property type="entry name" value="Clavaminate synthase-like"/>
    <property type="match status" value="1"/>
</dbReference>
<feature type="domain" description="Fe2OG dioxygenase" evidence="3">
    <location>
        <begin position="528"/>
        <end position="630"/>
    </location>
</feature>
<dbReference type="InterPro" id="IPR037151">
    <property type="entry name" value="AlkB-like_sf"/>
</dbReference>
<dbReference type="PANTHER" id="PTHR31573:SF4">
    <property type="entry name" value="FE2OG DIOXYGENASE DOMAIN-CONTAINING PROTEIN"/>
    <property type="match status" value="1"/>
</dbReference>
<keyword evidence="5" id="KW-1185">Reference proteome</keyword>
<feature type="compositionally biased region" description="Low complexity" evidence="2">
    <location>
        <begin position="659"/>
        <end position="670"/>
    </location>
</feature>
<reference evidence="4" key="1">
    <citation type="submission" date="2020-03" db="EMBL/GenBank/DDBJ databases">
        <authorList>
            <person name="He L."/>
        </authorList>
    </citation>
    <scope>NUCLEOTIDE SEQUENCE</scope>
    <source>
        <strain evidence="4">CkLH20</strain>
    </source>
</reference>